<reference evidence="1 2" key="1">
    <citation type="submission" date="2019-03" db="EMBL/GenBank/DDBJ databases">
        <title>Draft genome sequences of novel Actinobacteria.</title>
        <authorList>
            <person name="Sahin N."/>
            <person name="Ay H."/>
            <person name="Saygin H."/>
        </authorList>
    </citation>
    <scope>NUCLEOTIDE SEQUENCE [LARGE SCALE GENOMIC DNA]</scope>
    <source>
        <strain evidence="1 2">5K548</strain>
    </source>
</reference>
<dbReference type="PANTHER" id="PTHR39332:SF7">
    <property type="entry name" value="SRPBCC FAMILY PROTEIN"/>
    <property type="match status" value="1"/>
</dbReference>
<dbReference type="Gene3D" id="3.30.530.20">
    <property type="match status" value="1"/>
</dbReference>
<dbReference type="AlphaFoldDB" id="A0A4R5BH86"/>
<proteinExistence type="predicted"/>
<name>A0A4R5BH86_9PSEU</name>
<gene>
    <name evidence="1" type="ORF">E1202_21995</name>
</gene>
<dbReference type="Pfam" id="PF10604">
    <property type="entry name" value="Polyketide_cyc2"/>
    <property type="match status" value="1"/>
</dbReference>
<accession>A0A4R5BH86</accession>
<sequence>MMRSFASAVIEAPVEKVWEAVRDFDALPVWHPAIASSEIEDGRDAASVGCVRRLELGDGGEVRERLVALDDVARSYTYEFVTSPFPVRSYRSTIHVVPVTASGHSFVEWFADFDADADVEAEMDKTFAQGVYATGLKGLAAHVAG</sequence>
<evidence type="ECO:0000313" key="1">
    <source>
        <dbReference type="EMBL" id="TDD85095.1"/>
    </source>
</evidence>
<comment type="caution">
    <text evidence="1">The sequence shown here is derived from an EMBL/GenBank/DDBJ whole genome shotgun (WGS) entry which is preliminary data.</text>
</comment>
<evidence type="ECO:0000313" key="2">
    <source>
        <dbReference type="Proteomes" id="UP000294723"/>
    </source>
</evidence>
<dbReference type="PANTHER" id="PTHR39332">
    <property type="entry name" value="BLL4707 PROTEIN"/>
    <property type="match status" value="1"/>
</dbReference>
<dbReference type="EMBL" id="SMLA01000039">
    <property type="protein sequence ID" value="TDD85095.1"/>
    <property type="molecule type" value="Genomic_DNA"/>
</dbReference>
<dbReference type="SUPFAM" id="SSF55961">
    <property type="entry name" value="Bet v1-like"/>
    <property type="match status" value="1"/>
</dbReference>
<dbReference type="Proteomes" id="UP000294723">
    <property type="component" value="Unassembled WGS sequence"/>
</dbReference>
<keyword evidence="2" id="KW-1185">Reference proteome</keyword>
<dbReference type="InterPro" id="IPR023393">
    <property type="entry name" value="START-like_dom_sf"/>
</dbReference>
<dbReference type="CDD" id="cd07821">
    <property type="entry name" value="PYR_PYL_RCAR_like"/>
    <property type="match status" value="1"/>
</dbReference>
<dbReference type="InterPro" id="IPR019587">
    <property type="entry name" value="Polyketide_cyclase/dehydratase"/>
</dbReference>
<protein>
    <submittedName>
        <fullName evidence="1">SRPBCC family protein</fullName>
    </submittedName>
</protein>
<organism evidence="1 2">
    <name type="scientific">Saccharopolyspora karakumensis</name>
    <dbReference type="NCBI Taxonomy" id="2530386"/>
    <lineage>
        <taxon>Bacteria</taxon>
        <taxon>Bacillati</taxon>
        <taxon>Actinomycetota</taxon>
        <taxon>Actinomycetes</taxon>
        <taxon>Pseudonocardiales</taxon>
        <taxon>Pseudonocardiaceae</taxon>
        <taxon>Saccharopolyspora</taxon>
    </lineage>
</organism>